<keyword evidence="3" id="KW-1185">Reference proteome</keyword>
<reference evidence="2 3" key="1">
    <citation type="submission" date="2016-11" db="EMBL/GenBank/DDBJ databases">
        <authorList>
            <person name="Jaros S."/>
            <person name="Januszkiewicz K."/>
            <person name="Wedrychowicz H."/>
        </authorList>
    </citation>
    <scope>NUCLEOTIDE SEQUENCE [LARGE SCALE GENOMIC DNA]</scope>
    <source>
        <strain evidence="2 3">CGMCC 1.6102</strain>
    </source>
</reference>
<accession>A0A1M7KZL2</accession>
<dbReference type="AlphaFoldDB" id="A0A1M7KZL2"/>
<dbReference type="EMBL" id="FRCY01000003">
    <property type="protein sequence ID" value="SHM71045.1"/>
    <property type="molecule type" value="Genomic_DNA"/>
</dbReference>
<proteinExistence type="predicted"/>
<feature type="compositionally biased region" description="Basic and acidic residues" evidence="1">
    <location>
        <begin position="61"/>
        <end position="71"/>
    </location>
</feature>
<evidence type="ECO:0000313" key="3">
    <source>
        <dbReference type="Proteomes" id="UP000184513"/>
    </source>
</evidence>
<dbReference type="STRING" id="388280.SAMN04488057_10343"/>
<evidence type="ECO:0000256" key="1">
    <source>
        <dbReference type="SAM" id="MobiDB-lite"/>
    </source>
</evidence>
<evidence type="ECO:0000313" key="2">
    <source>
        <dbReference type="EMBL" id="SHM71045.1"/>
    </source>
</evidence>
<gene>
    <name evidence="2" type="ORF">SAMN04488057_10343</name>
</gene>
<sequence length="71" mass="7903">MVIQKITSHIPQLFFALVLISGLSYPYVAQQTQKPASHGKHQMATLQKDVDSETETLASGKSREEAMPELF</sequence>
<organism evidence="2 3">
    <name type="scientific">Cyclobacterium lianum</name>
    <dbReference type="NCBI Taxonomy" id="388280"/>
    <lineage>
        <taxon>Bacteria</taxon>
        <taxon>Pseudomonadati</taxon>
        <taxon>Bacteroidota</taxon>
        <taxon>Cytophagia</taxon>
        <taxon>Cytophagales</taxon>
        <taxon>Cyclobacteriaceae</taxon>
        <taxon>Cyclobacterium</taxon>
    </lineage>
</organism>
<feature type="region of interest" description="Disordered" evidence="1">
    <location>
        <begin position="33"/>
        <end position="71"/>
    </location>
</feature>
<name>A0A1M7KZL2_9BACT</name>
<dbReference type="Proteomes" id="UP000184513">
    <property type="component" value="Unassembled WGS sequence"/>
</dbReference>
<protein>
    <submittedName>
        <fullName evidence="2">Uncharacterized protein</fullName>
    </submittedName>
</protein>